<keyword evidence="9" id="KW-1185">Reference proteome</keyword>
<dbReference type="InterPro" id="IPR001640">
    <property type="entry name" value="Lgt"/>
</dbReference>
<gene>
    <name evidence="7 8" type="primary">lgt</name>
    <name evidence="8" type="ORF">GCM10007924_14520</name>
</gene>
<dbReference type="EC" id="2.5.1.145" evidence="7"/>
<protein>
    <recommendedName>
        <fullName evidence="7">Phosphatidylglycerol--prolipoprotein diacylglyceryl transferase</fullName>
        <ecNumber evidence="7">2.5.1.145</ecNumber>
    </recommendedName>
</protein>
<evidence type="ECO:0000256" key="7">
    <source>
        <dbReference type="HAMAP-Rule" id="MF_01147"/>
    </source>
</evidence>
<keyword evidence="6 7" id="KW-0472">Membrane</keyword>
<evidence type="ECO:0000256" key="2">
    <source>
        <dbReference type="ARBA" id="ARBA00022475"/>
    </source>
</evidence>
<evidence type="ECO:0000256" key="1">
    <source>
        <dbReference type="ARBA" id="ARBA00007150"/>
    </source>
</evidence>
<evidence type="ECO:0000313" key="9">
    <source>
        <dbReference type="Proteomes" id="UP001161409"/>
    </source>
</evidence>
<feature type="transmembrane region" description="Helical" evidence="7">
    <location>
        <begin position="116"/>
        <end position="133"/>
    </location>
</feature>
<comment type="pathway">
    <text evidence="7">Protein modification; lipoprotein biosynthesis (diacylglyceryl transfer).</text>
</comment>
<comment type="caution">
    <text evidence="8">The sequence shown here is derived from an EMBL/GenBank/DDBJ whole genome shotgun (WGS) entry which is preliminary data.</text>
</comment>
<dbReference type="PROSITE" id="PS01311">
    <property type="entry name" value="LGT"/>
    <property type="match status" value="1"/>
</dbReference>
<proteinExistence type="inferred from homology"/>
<keyword evidence="3 7" id="KW-0808">Transferase</keyword>
<comment type="function">
    <text evidence="7">Catalyzes the transfer of the diacylglyceryl group from phosphatidylglycerol to the sulfhydryl group of the N-terminal cysteine of a prolipoprotein, the first step in the formation of mature lipoproteins.</text>
</comment>
<feature type="binding site" evidence="7">
    <location>
        <position position="159"/>
    </location>
    <ligand>
        <name>a 1,2-diacyl-sn-glycero-3-phospho-(1'-sn-glycerol)</name>
        <dbReference type="ChEBI" id="CHEBI:64716"/>
    </ligand>
</feature>
<feature type="transmembrane region" description="Helical" evidence="7">
    <location>
        <begin position="76"/>
        <end position="96"/>
    </location>
</feature>
<evidence type="ECO:0000256" key="4">
    <source>
        <dbReference type="ARBA" id="ARBA00022692"/>
    </source>
</evidence>
<feature type="transmembrane region" description="Helical" evidence="7">
    <location>
        <begin position="220"/>
        <end position="238"/>
    </location>
</feature>
<dbReference type="PANTHER" id="PTHR30589:SF0">
    <property type="entry name" value="PHOSPHATIDYLGLYCEROL--PROLIPOPROTEIN DIACYLGLYCERYL TRANSFERASE"/>
    <property type="match status" value="1"/>
</dbReference>
<feature type="transmembrane region" description="Helical" evidence="7">
    <location>
        <begin position="140"/>
        <end position="161"/>
    </location>
</feature>
<comment type="catalytic activity">
    <reaction evidence="7">
        <text>L-cysteinyl-[prolipoprotein] + a 1,2-diacyl-sn-glycero-3-phospho-(1'-sn-glycerol) = an S-1,2-diacyl-sn-glyceryl-L-cysteinyl-[prolipoprotein] + sn-glycerol 1-phosphate + H(+)</text>
        <dbReference type="Rhea" id="RHEA:56712"/>
        <dbReference type="Rhea" id="RHEA-COMP:14679"/>
        <dbReference type="Rhea" id="RHEA-COMP:14680"/>
        <dbReference type="ChEBI" id="CHEBI:15378"/>
        <dbReference type="ChEBI" id="CHEBI:29950"/>
        <dbReference type="ChEBI" id="CHEBI:57685"/>
        <dbReference type="ChEBI" id="CHEBI:64716"/>
        <dbReference type="ChEBI" id="CHEBI:140658"/>
        <dbReference type="EC" id="2.5.1.145"/>
    </reaction>
</comment>
<comment type="subcellular location">
    <subcellularLocation>
        <location evidence="7">Cell membrane</location>
        <topology evidence="7">Multi-pass membrane protein</topology>
    </subcellularLocation>
</comment>
<organism evidence="8 9">
    <name type="scientific">Sneathiella chinensis</name>
    <dbReference type="NCBI Taxonomy" id="349750"/>
    <lineage>
        <taxon>Bacteria</taxon>
        <taxon>Pseudomonadati</taxon>
        <taxon>Pseudomonadota</taxon>
        <taxon>Alphaproteobacteria</taxon>
        <taxon>Sneathiellales</taxon>
        <taxon>Sneathiellaceae</taxon>
        <taxon>Sneathiella</taxon>
    </lineage>
</organism>
<dbReference type="EMBL" id="BSNF01000006">
    <property type="protein sequence ID" value="GLQ06231.1"/>
    <property type="molecule type" value="Genomic_DNA"/>
</dbReference>
<dbReference type="HAMAP" id="MF_01147">
    <property type="entry name" value="Lgt"/>
    <property type="match status" value="1"/>
</dbReference>
<accession>A0ABQ5U4A3</accession>
<dbReference type="NCBIfam" id="TIGR00544">
    <property type="entry name" value="lgt"/>
    <property type="match status" value="1"/>
</dbReference>
<feature type="transmembrane region" description="Helical" evidence="7">
    <location>
        <begin position="250"/>
        <end position="274"/>
    </location>
</feature>
<keyword evidence="4 7" id="KW-0812">Transmembrane</keyword>
<keyword evidence="2 7" id="KW-1003">Cell membrane</keyword>
<dbReference type="Pfam" id="PF01790">
    <property type="entry name" value="LGT"/>
    <property type="match status" value="1"/>
</dbReference>
<evidence type="ECO:0000256" key="5">
    <source>
        <dbReference type="ARBA" id="ARBA00022989"/>
    </source>
</evidence>
<keyword evidence="5 7" id="KW-1133">Transmembrane helix</keyword>
<dbReference type="GO" id="GO:0016740">
    <property type="term" value="F:transferase activity"/>
    <property type="evidence" value="ECO:0007669"/>
    <property type="project" value="UniProtKB-KW"/>
</dbReference>
<evidence type="ECO:0000256" key="3">
    <source>
        <dbReference type="ARBA" id="ARBA00022679"/>
    </source>
</evidence>
<feature type="transmembrane region" description="Helical" evidence="7">
    <location>
        <begin position="39"/>
        <end position="56"/>
    </location>
</feature>
<comment type="similarity">
    <text evidence="1 7">Belongs to the Lgt family.</text>
</comment>
<evidence type="ECO:0000313" key="8">
    <source>
        <dbReference type="EMBL" id="GLQ06231.1"/>
    </source>
</evidence>
<evidence type="ECO:0000256" key="6">
    <source>
        <dbReference type="ARBA" id="ARBA00023136"/>
    </source>
</evidence>
<reference evidence="8" key="2">
    <citation type="submission" date="2023-01" db="EMBL/GenBank/DDBJ databases">
        <title>Draft genome sequence of Sneathiella chinensis strain NBRC 103408.</title>
        <authorList>
            <person name="Sun Q."/>
            <person name="Mori K."/>
        </authorList>
    </citation>
    <scope>NUCLEOTIDE SEQUENCE</scope>
    <source>
        <strain evidence="8">NBRC 103408</strain>
    </source>
</reference>
<dbReference type="PANTHER" id="PTHR30589">
    <property type="entry name" value="PROLIPOPROTEIN DIACYLGLYCERYL TRANSFERASE"/>
    <property type="match status" value="1"/>
</dbReference>
<name>A0ABQ5U4A3_9PROT</name>
<dbReference type="Proteomes" id="UP001161409">
    <property type="component" value="Unassembled WGS sequence"/>
</dbReference>
<sequence length="281" mass="30707">MHSLSNPLYISDMTFSTQFLALAFPEIDPVLLQIGPFAIRWYALAYIAGLVIGWRLMMRFAAAPGSAVSVKDVDDFLVWATLGVVLGGRLGYVLFYKPAFYFANPSEILMVWQGGMSFHGGFLGVVVAAFLFCRKRDIPTLALADMLSLVAPVGLFFGRIANFINGELFGRTSDVPWAMVFPNGGPLPRHPSQLYEALLEGALLFAILLWVRRTSLADKPGVLTGLFLVGYAAARGFVELFRQPDAHLGFLAGGTTMGQLLSLPMIVIGLYLILRPKNVKA</sequence>
<reference evidence="8" key="1">
    <citation type="journal article" date="2014" name="Int. J. Syst. Evol. Microbiol.">
        <title>Complete genome of a new Firmicutes species belonging to the dominant human colonic microbiota ('Ruminococcus bicirculans') reveals two chromosomes and a selective capacity to utilize plant glucans.</title>
        <authorList>
            <consortium name="NISC Comparative Sequencing Program"/>
            <person name="Wegmann U."/>
            <person name="Louis P."/>
            <person name="Goesmann A."/>
            <person name="Henrissat B."/>
            <person name="Duncan S.H."/>
            <person name="Flint H.J."/>
        </authorList>
    </citation>
    <scope>NUCLEOTIDE SEQUENCE</scope>
    <source>
        <strain evidence="8">NBRC 103408</strain>
    </source>
</reference>
<feature type="transmembrane region" description="Helical" evidence="7">
    <location>
        <begin position="194"/>
        <end position="211"/>
    </location>
</feature>